<name>A0A8S5SAU3_9CAUD</name>
<reference evidence="1" key="1">
    <citation type="journal article" date="2021" name="Proc. Natl. Acad. Sci. U.S.A.">
        <title>A Catalog of Tens of Thousands of Viruses from Human Metagenomes Reveals Hidden Associations with Chronic Diseases.</title>
        <authorList>
            <person name="Tisza M.J."/>
            <person name="Buck C.B."/>
        </authorList>
    </citation>
    <scope>NUCLEOTIDE SEQUENCE</scope>
    <source>
        <strain evidence="1">CtgaY24</strain>
    </source>
</reference>
<protein>
    <submittedName>
        <fullName evidence="1">Uncharacterized protein</fullName>
    </submittedName>
</protein>
<accession>A0A8S5SAU3</accession>
<dbReference type="EMBL" id="BK032562">
    <property type="protein sequence ID" value="DAF48056.1"/>
    <property type="molecule type" value="Genomic_DNA"/>
</dbReference>
<proteinExistence type="predicted"/>
<sequence length="203" mass="23510">MNKRKFKIGELYRVGLDSFGDRMTETGNVIRIKAIEYIDNKKMVRYQTVKPNGGDSMFYIYSDFANCLKKISSDIDREIQITFHDKTTVAKMKEYGKVVRVGTSKCCSDDTYSAYIGALLALARIYFPNASCDNKEIRFFDTKINPKEKSEYRCDKQFSHSDINKAIYNLISRYDIADTWVAESLNNFGTALHEELENMKEEK</sequence>
<organism evidence="1">
    <name type="scientific">Siphoviridae sp. ctgaY24</name>
    <dbReference type="NCBI Taxonomy" id="2827911"/>
    <lineage>
        <taxon>Viruses</taxon>
        <taxon>Duplodnaviria</taxon>
        <taxon>Heunggongvirae</taxon>
        <taxon>Uroviricota</taxon>
        <taxon>Caudoviricetes</taxon>
    </lineage>
</organism>
<evidence type="ECO:0000313" key="1">
    <source>
        <dbReference type="EMBL" id="DAF48056.1"/>
    </source>
</evidence>